<feature type="compositionally biased region" description="Basic and acidic residues" evidence="1">
    <location>
        <begin position="1"/>
        <end position="71"/>
    </location>
</feature>
<name>A0A2T5K940_9RHOB</name>
<dbReference type="InterPro" id="IPR007055">
    <property type="entry name" value="BON_dom"/>
</dbReference>
<dbReference type="RefSeq" id="WP_108220764.1">
    <property type="nucleotide sequence ID" value="NZ_CP090021.1"/>
</dbReference>
<dbReference type="Pfam" id="PF04972">
    <property type="entry name" value="BON"/>
    <property type="match status" value="1"/>
</dbReference>
<evidence type="ECO:0000313" key="3">
    <source>
        <dbReference type="EMBL" id="PTR18908.1"/>
    </source>
</evidence>
<feature type="domain" description="BON" evidence="2">
    <location>
        <begin position="196"/>
        <end position="264"/>
    </location>
</feature>
<gene>
    <name evidence="3" type="ORF">C8J28_10656</name>
</gene>
<feature type="compositionally biased region" description="Basic and acidic residues" evidence="1">
    <location>
        <begin position="194"/>
        <end position="214"/>
    </location>
</feature>
<dbReference type="Gene3D" id="3.30.1340.30">
    <property type="match status" value="1"/>
</dbReference>
<feature type="compositionally biased region" description="Gly residues" evidence="1">
    <location>
        <begin position="267"/>
        <end position="299"/>
    </location>
</feature>
<feature type="compositionally biased region" description="Basic and acidic residues" evidence="1">
    <location>
        <begin position="176"/>
        <end position="187"/>
    </location>
</feature>
<reference evidence="3 4" key="1">
    <citation type="submission" date="2018-04" db="EMBL/GenBank/DDBJ databases">
        <title>Genomic Encyclopedia of Type Strains, Phase III (KMG-III): the genomes of soil and plant-associated and newly described type strains.</title>
        <authorList>
            <person name="Whitman W."/>
        </authorList>
    </citation>
    <scope>NUCLEOTIDE SEQUENCE [LARGE SCALE GENOMIC DNA]</scope>
    <source>
        <strain evidence="3 4">KA25</strain>
    </source>
</reference>
<feature type="region of interest" description="Disordered" evidence="1">
    <location>
        <begin position="1"/>
        <end position="214"/>
    </location>
</feature>
<dbReference type="InterPro" id="IPR051686">
    <property type="entry name" value="Lipoprotein_DolP"/>
</dbReference>
<dbReference type="PANTHER" id="PTHR34606">
    <property type="entry name" value="BON DOMAIN-CONTAINING PROTEIN"/>
    <property type="match status" value="1"/>
</dbReference>
<dbReference type="PANTHER" id="PTHR34606:SF15">
    <property type="entry name" value="BON DOMAIN-CONTAINING PROTEIN"/>
    <property type="match status" value="1"/>
</dbReference>
<dbReference type="AlphaFoldDB" id="A0A2T5K940"/>
<protein>
    <submittedName>
        <fullName evidence="3">BON domain-containing protein</fullName>
    </submittedName>
</protein>
<dbReference type="NCBIfam" id="NF033157">
    <property type="entry name" value="SWFGD_domain"/>
    <property type="match status" value="1"/>
</dbReference>
<evidence type="ECO:0000259" key="2">
    <source>
        <dbReference type="PROSITE" id="PS50914"/>
    </source>
</evidence>
<feature type="compositionally biased region" description="Basic and acidic residues" evidence="1">
    <location>
        <begin position="101"/>
        <end position="122"/>
    </location>
</feature>
<dbReference type="EMBL" id="QAOT01000006">
    <property type="protein sequence ID" value="PTR18908.1"/>
    <property type="molecule type" value="Genomic_DNA"/>
</dbReference>
<keyword evidence="4" id="KW-1185">Reference proteome</keyword>
<proteinExistence type="predicted"/>
<dbReference type="SMART" id="SM00749">
    <property type="entry name" value="BON"/>
    <property type="match status" value="1"/>
</dbReference>
<sequence>MAHSRFDPRQRGWSDDDTHRGYREDQGEEQRGGRRSGRDERDRFRDRFDARYQDRGQEDQGGGRDRWREGSGMDAASGYGFGAAGFDPRDRGQRRGGYGASDRDHDRGYDPYSERGSQDERSWGYGPQMGREWDGRGRSSSERTGRGGPRFHDSAGERGFMERAADEVMSWVGDEDASHRREADHRGKGPRGYQRSDERIHGDVNDRLSDDPRVDASDIEVLVASGEVTLSGHVSSKIEKRRAEDCADSVSGVRHVQNNLRVRDAMGGSGTGSGSGAGTLGGATTGQSGSGLSGPGGTDSGLSDDRPGGSRNTQA</sequence>
<dbReference type="Proteomes" id="UP000244060">
    <property type="component" value="Unassembled WGS sequence"/>
</dbReference>
<accession>A0A2T5K940</accession>
<dbReference type="OrthoDB" id="680465at2"/>
<evidence type="ECO:0000313" key="4">
    <source>
        <dbReference type="Proteomes" id="UP000244060"/>
    </source>
</evidence>
<dbReference type="InterPro" id="IPR014004">
    <property type="entry name" value="Transpt-assoc_nodulatn_dom_bac"/>
</dbReference>
<feature type="compositionally biased region" description="Basic and acidic residues" evidence="1">
    <location>
        <begin position="131"/>
        <end position="166"/>
    </location>
</feature>
<dbReference type="InterPro" id="IPR047800">
    <property type="entry name" value="SWFGD_dom"/>
</dbReference>
<organism evidence="3 4">
    <name type="scientific">Cereibacter azotoformans</name>
    <dbReference type="NCBI Taxonomy" id="43057"/>
    <lineage>
        <taxon>Bacteria</taxon>
        <taxon>Pseudomonadati</taxon>
        <taxon>Pseudomonadota</taxon>
        <taxon>Alphaproteobacteria</taxon>
        <taxon>Rhodobacterales</taxon>
        <taxon>Paracoccaceae</taxon>
        <taxon>Cereibacter</taxon>
    </lineage>
</organism>
<evidence type="ECO:0000256" key="1">
    <source>
        <dbReference type="SAM" id="MobiDB-lite"/>
    </source>
</evidence>
<comment type="caution">
    <text evidence="3">The sequence shown here is derived from an EMBL/GenBank/DDBJ whole genome shotgun (WGS) entry which is preliminary data.</text>
</comment>
<feature type="region of interest" description="Disordered" evidence="1">
    <location>
        <begin position="238"/>
        <end position="315"/>
    </location>
</feature>
<dbReference type="PROSITE" id="PS50914">
    <property type="entry name" value="BON"/>
    <property type="match status" value="1"/>
</dbReference>